<dbReference type="Gene3D" id="1.10.620.20">
    <property type="entry name" value="Ribonucleotide Reductase, subunit A"/>
    <property type="match status" value="1"/>
</dbReference>
<protein>
    <recommendedName>
        <fullName evidence="1">TRASH domain-containing protein</fullName>
    </recommendedName>
</protein>
<evidence type="ECO:0000313" key="3">
    <source>
        <dbReference type="Proteomes" id="UP000662873"/>
    </source>
</evidence>
<sequence>MIQTLIVFTAMALGQTPALKCPVMGSAVAPSSPVVEYNGSRFQFCCAGCDANFAKSPEAFLKTQRSAKNTVGVFLFDPVSRLRLDADKAKATADFDSVRYPFQSEENKAAFLANPKKFAAVPAKEALYCPVGKEAVPSYSKASDYVDHDGVRWYMCCAGCGGPFEKDPKKYLFAGIEKNIQVAKAIKHDASHHPVTSDVKVVTKVQFGKYEAVLRVPEEGLYAQEEIDVEFRVVDTTAKDPVEDGFKGVGAIEATAVMTMPSMAGMPEAKPEVHREGVPGDYGVVLFFPHGGDYKIALTLNIPGQGKHDIAFLVDVKDERPANVAKPQPFQLKVVDWPVHAMAGQPSNLKLRVVDTKTGKVQSAFDVAHEKQFHLLLASKDLNWFLHEHPEMARDGTWSIPITFPAGGDYWVYGDVAPSGKGSRVLIAKVSVHGDKPTWDTKLNLTTTAADGGLKGELVTRDIQVGRKTTLMVKLTDEKTGQAAGDTVKWLGAAGHMMIFHQDGQTVVHSHPAEDEESEAQVKQGMVHFTGRFPKPGLYKVYAQFDWRGAVRTLGFAIEVK</sequence>
<accession>A0A809R944</accession>
<dbReference type="Proteomes" id="UP000662873">
    <property type="component" value="Chromosome"/>
</dbReference>
<proteinExistence type="predicted"/>
<dbReference type="AlphaFoldDB" id="A0A809R944"/>
<dbReference type="EMBL" id="AP021858">
    <property type="protein sequence ID" value="BBO23168.1"/>
    <property type="molecule type" value="Genomic_DNA"/>
</dbReference>
<feature type="domain" description="TRASH" evidence="1">
    <location>
        <begin position="21"/>
        <end position="57"/>
    </location>
</feature>
<dbReference type="SMART" id="SM00746">
    <property type="entry name" value="TRASH"/>
    <property type="match status" value="2"/>
</dbReference>
<feature type="domain" description="TRASH" evidence="1">
    <location>
        <begin position="129"/>
        <end position="168"/>
    </location>
</feature>
<evidence type="ECO:0000313" key="2">
    <source>
        <dbReference type="EMBL" id="BBO23168.1"/>
    </source>
</evidence>
<name>A0A809R944_9BACT</name>
<dbReference type="InterPro" id="IPR011017">
    <property type="entry name" value="TRASH_dom"/>
</dbReference>
<reference evidence="2" key="1">
    <citation type="journal article" name="DNA Res.">
        <title>The physiological potential of anammox bacteria as revealed by their core genome structure.</title>
        <authorList>
            <person name="Okubo T."/>
            <person name="Toyoda A."/>
            <person name="Fukuhara K."/>
            <person name="Uchiyama I."/>
            <person name="Harigaya Y."/>
            <person name="Kuroiwa M."/>
            <person name="Suzuki T."/>
            <person name="Murakami Y."/>
            <person name="Suwa Y."/>
            <person name="Takami H."/>
        </authorList>
    </citation>
    <scope>NUCLEOTIDE SEQUENCE</scope>
    <source>
        <strain evidence="2">317325-2</strain>
    </source>
</reference>
<dbReference type="InterPro" id="IPR012348">
    <property type="entry name" value="RNR-like"/>
</dbReference>
<organism evidence="2 3">
    <name type="scientific">Candidatus Nitrosymbiomonas proteolyticus</name>
    <dbReference type="NCBI Taxonomy" id="2608984"/>
    <lineage>
        <taxon>Bacteria</taxon>
        <taxon>Bacillati</taxon>
        <taxon>Armatimonadota</taxon>
        <taxon>Armatimonadota incertae sedis</taxon>
        <taxon>Candidatus Nitrosymbiomonas</taxon>
    </lineage>
</organism>
<dbReference type="KEGG" id="npy:NPRO_07630"/>
<dbReference type="GO" id="GO:0016491">
    <property type="term" value="F:oxidoreductase activity"/>
    <property type="evidence" value="ECO:0007669"/>
    <property type="project" value="InterPro"/>
</dbReference>
<evidence type="ECO:0000259" key="1">
    <source>
        <dbReference type="SMART" id="SM00746"/>
    </source>
</evidence>
<gene>
    <name evidence="2" type="ORF">NPRO_07630</name>
</gene>